<dbReference type="InterPro" id="IPR020846">
    <property type="entry name" value="MFS_dom"/>
</dbReference>
<dbReference type="Gene3D" id="1.20.1250.20">
    <property type="entry name" value="MFS general substrate transporter like domains"/>
    <property type="match status" value="2"/>
</dbReference>
<dbReference type="SUPFAM" id="SSF103473">
    <property type="entry name" value="MFS general substrate transporter"/>
    <property type="match status" value="1"/>
</dbReference>
<keyword evidence="10" id="KW-1185">Reference proteome</keyword>
<name>A0ABR3PTG3_9TREE</name>
<evidence type="ECO:0000256" key="3">
    <source>
        <dbReference type="ARBA" id="ARBA00022692"/>
    </source>
</evidence>
<dbReference type="Pfam" id="PF07690">
    <property type="entry name" value="MFS_1"/>
    <property type="match status" value="2"/>
</dbReference>
<keyword evidence="5 7" id="KW-0472">Membrane</keyword>
<feature type="domain" description="Major facilitator superfamily (MFS) profile" evidence="8">
    <location>
        <begin position="72"/>
        <end position="535"/>
    </location>
</feature>
<feature type="compositionally biased region" description="Polar residues" evidence="6">
    <location>
        <begin position="299"/>
        <end position="313"/>
    </location>
</feature>
<dbReference type="CDD" id="cd17325">
    <property type="entry name" value="MFS_MdtG_SLC18_like"/>
    <property type="match status" value="1"/>
</dbReference>
<evidence type="ECO:0000259" key="8">
    <source>
        <dbReference type="PROSITE" id="PS50850"/>
    </source>
</evidence>
<dbReference type="Proteomes" id="UP001565368">
    <property type="component" value="Unassembled WGS sequence"/>
</dbReference>
<gene>
    <name evidence="9" type="ORF">Q8F55_007400</name>
</gene>
<evidence type="ECO:0000313" key="9">
    <source>
        <dbReference type="EMBL" id="KAL1405730.1"/>
    </source>
</evidence>
<feature type="compositionally biased region" description="Low complexity" evidence="6">
    <location>
        <begin position="281"/>
        <end position="290"/>
    </location>
</feature>
<dbReference type="InterPro" id="IPR036259">
    <property type="entry name" value="MFS_trans_sf"/>
</dbReference>
<dbReference type="RefSeq" id="XP_069205674.1">
    <property type="nucleotide sequence ID" value="XM_069355833.1"/>
</dbReference>
<dbReference type="GeneID" id="95988443"/>
<protein>
    <recommendedName>
        <fullName evidence="8">Major facilitator superfamily (MFS) profile domain-containing protein</fullName>
    </recommendedName>
</protein>
<reference evidence="9 10" key="1">
    <citation type="submission" date="2023-08" db="EMBL/GenBank/DDBJ databases">
        <title>Annotated Genome Sequence of Vanrija albida AlHP1.</title>
        <authorList>
            <person name="Herzog R."/>
        </authorList>
    </citation>
    <scope>NUCLEOTIDE SEQUENCE [LARGE SCALE GENOMIC DNA]</scope>
    <source>
        <strain evidence="9 10">AlHP1</strain>
    </source>
</reference>
<evidence type="ECO:0000256" key="7">
    <source>
        <dbReference type="SAM" id="Phobius"/>
    </source>
</evidence>
<evidence type="ECO:0000256" key="2">
    <source>
        <dbReference type="ARBA" id="ARBA00022448"/>
    </source>
</evidence>
<proteinExistence type="predicted"/>
<feature type="transmembrane region" description="Helical" evidence="7">
    <location>
        <begin position="114"/>
        <end position="132"/>
    </location>
</feature>
<keyword evidence="2" id="KW-0813">Transport</keyword>
<feature type="transmembrane region" description="Helical" evidence="7">
    <location>
        <begin position="341"/>
        <end position="367"/>
    </location>
</feature>
<evidence type="ECO:0000256" key="4">
    <source>
        <dbReference type="ARBA" id="ARBA00022989"/>
    </source>
</evidence>
<evidence type="ECO:0000313" key="10">
    <source>
        <dbReference type="Proteomes" id="UP001565368"/>
    </source>
</evidence>
<dbReference type="PANTHER" id="PTHR23506">
    <property type="entry name" value="GH10249P"/>
    <property type="match status" value="1"/>
</dbReference>
<evidence type="ECO:0000256" key="1">
    <source>
        <dbReference type="ARBA" id="ARBA00004141"/>
    </source>
</evidence>
<feature type="transmembrane region" description="Helical" evidence="7">
    <location>
        <begin position="70"/>
        <end position="94"/>
    </location>
</feature>
<feature type="transmembrane region" description="Helical" evidence="7">
    <location>
        <begin position="512"/>
        <end position="531"/>
    </location>
</feature>
<feature type="transmembrane region" description="Helical" evidence="7">
    <location>
        <begin position="227"/>
        <end position="248"/>
    </location>
</feature>
<dbReference type="PANTHER" id="PTHR23506:SF23">
    <property type="entry name" value="GH10249P"/>
    <property type="match status" value="1"/>
</dbReference>
<dbReference type="InterPro" id="IPR011701">
    <property type="entry name" value="MFS"/>
</dbReference>
<feature type="region of interest" description="Disordered" evidence="6">
    <location>
        <begin position="281"/>
        <end position="333"/>
    </location>
</feature>
<evidence type="ECO:0000256" key="6">
    <source>
        <dbReference type="SAM" id="MobiDB-lite"/>
    </source>
</evidence>
<feature type="transmembrane region" description="Helical" evidence="7">
    <location>
        <begin position="438"/>
        <end position="459"/>
    </location>
</feature>
<keyword evidence="3 7" id="KW-0812">Transmembrane</keyword>
<comment type="caution">
    <text evidence="9">The sequence shown here is derived from an EMBL/GenBank/DDBJ whole genome shotgun (WGS) entry which is preliminary data.</text>
</comment>
<feature type="transmembrane region" description="Helical" evidence="7">
    <location>
        <begin position="144"/>
        <end position="164"/>
    </location>
</feature>
<evidence type="ECO:0000256" key="5">
    <source>
        <dbReference type="ARBA" id="ARBA00023136"/>
    </source>
</evidence>
<feature type="transmembrane region" description="Helical" evidence="7">
    <location>
        <begin position="170"/>
        <end position="188"/>
    </location>
</feature>
<sequence length="564" mass="60678">MTGPDASRAEGPTVVPGPIVPDYSCGLEQTISRVLSHQPEDPKAAQQPIAVAPPAVDKGPWGWRWRSADWFITAVVAWSIASDNISYAIIVPVIPFHLEKLGYDNLSSRTGYLLFAYSGGILIATFPVAYFFHKYRWRRGPLIVAVFVMEASFIMFMLGNHYVAMIMGRILQGACSAVVWTVGLALITENIDEKNIGKHIGIALTGFTLGTTIGPPVGGALYKRLGWNAPFIFCIIINAVDLGVRLLVLEKRLMHNWHPTEKARLEWEACAEASAQAAEAEGQAPAAITASTKGKAEIATSTTDSARPPSVNSTAVTLAPPATPPAPSEPEEEKHLSPFGVIMALLSIPRGMAALGIAFIFGLMYGAMDASLALHVNDVWGKDSETVGFMFLARGAPEFFIGPIAGWVADKFGPEWLILPAILVNLPWLPLLTLRKSIVGFFIVFACTGFTENAINIGASIELAHVAKMREGIGAIHQFAALNLAFSVSLAVGSVIGGQIYDHVKPKGWDVICWMCFGGSLLLIVPPLFWAGDRPLGRRWRQGRARADEVEAAAPAATATASEK</sequence>
<dbReference type="InterPro" id="IPR050930">
    <property type="entry name" value="MFS_Vesicular_Transporter"/>
</dbReference>
<dbReference type="EMBL" id="JBBXJM010000006">
    <property type="protein sequence ID" value="KAL1405730.1"/>
    <property type="molecule type" value="Genomic_DNA"/>
</dbReference>
<feature type="transmembrane region" description="Helical" evidence="7">
    <location>
        <begin position="200"/>
        <end position="221"/>
    </location>
</feature>
<organism evidence="9 10">
    <name type="scientific">Vanrija albida</name>
    <dbReference type="NCBI Taxonomy" id="181172"/>
    <lineage>
        <taxon>Eukaryota</taxon>
        <taxon>Fungi</taxon>
        <taxon>Dikarya</taxon>
        <taxon>Basidiomycota</taxon>
        <taxon>Agaricomycotina</taxon>
        <taxon>Tremellomycetes</taxon>
        <taxon>Trichosporonales</taxon>
        <taxon>Trichosporonaceae</taxon>
        <taxon>Vanrija</taxon>
    </lineage>
</organism>
<feature type="transmembrane region" description="Helical" evidence="7">
    <location>
        <begin position="480"/>
        <end position="500"/>
    </location>
</feature>
<keyword evidence="4 7" id="KW-1133">Transmembrane helix</keyword>
<comment type="subcellular location">
    <subcellularLocation>
        <location evidence="1">Membrane</location>
        <topology evidence="1">Multi-pass membrane protein</topology>
    </subcellularLocation>
</comment>
<accession>A0ABR3PTG3</accession>
<dbReference type="PROSITE" id="PS50850">
    <property type="entry name" value="MFS"/>
    <property type="match status" value="1"/>
</dbReference>